<dbReference type="AlphaFoldDB" id="A0A382IA27"/>
<organism evidence="1">
    <name type="scientific">marine metagenome</name>
    <dbReference type="NCBI Taxonomy" id="408172"/>
    <lineage>
        <taxon>unclassified sequences</taxon>
        <taxon>metagenomes</taxon>
        <taxon>ecological metagenomes</taxon>
    </lineage>
</organism>
<proteinExistence type="predicted"/>
<sequence length="187" mass="20766">MKKFLLFILCSLSAQNSYNGQITFDYNGTVNGSFTSIVQDSLMTGIAFNQMGEDTSYFFMASITEQDDNEFDLFFAVLQDTIFPVQPRTWDIPGEGDAENPLSLEAIVVLMPSLDSSFVTELFDTITDTLNTADSVDILSDIFSSLTDDLYLGIEGELEITEVTDSSLLGNFNSIMLKPAFHFPPHM</sequence>
<feature type="non-terminal residue" evidence="1">
    <location>
        <position position="187"/>
    </location>
</feature>
<dbReference type="EMBL" id="UINC01065753">
    <property type="protein sequence ID" value="SVB95743.1"/>
    <property type="molecule type" value="Genomic_DNA"/>
</dbReference>
<accession>A0A382IA27</accession>
<name>A0A382IA27_9ZZZZ</name>
<protein>
    <submittedName>
        <fullName evidence="1">Uncharacterized protein</fullName>
    </submittedName>
</protein>
<reference evidence="1" key="1">
    <citation type="submission" date="2018-05" db="EMBL/GenBank/DDBJ databases">
        <authorList>
            <person name="Lanie J.A."/>
            <person name="Ng W.-L."/>
            <person name="Kazmierczak K.M."/>
            <person name="Andrzejewski T.M."/>
            <person name="Davidsen T.M."/>
            <person name="Wayne K.J."/>
            <person name="Tettelin H."/>
            <person name="Glass J.I."/>
            <person name="Rusch D."/>
            <person name="Podicherti R."/>
            <person name="Tsui H.-C.T."/>
            <person name="Winkler M.E."/>
        </authorList>
    </citation>
    <scope>NUCLEOTIDE SEQUENCE</scope>
</reference>
<evidence type="ECO:0000313" key="1">
    <source>
        <dbReference type="EMBL" id="SVB95743.1"/>
    </source>
</evidence>
<gene>
    <name evidence="1" type="ORF">METZ01_LOCUS248597</name>
</gene>